<dbReference type="GO" id="GO:0004176">
    <property type="term" value="F:ATP-dependent peptidase activity"/>
    <property type="evidence" value="ECO:0007669"/>
    <property type="project" value="InterPro"/>
</dbReference>
<keyword evidence="4" id="KW-0720">Serine protease</keyword>
<keyword evidence="1" id="KW-0645">Protease</keyword>
<dbReference type="InterPro" id="IPR003593">
    <property type="entry name" value="AAA+_ATPase"/>
</dbReference>
<sequence>MEHTNSQATYPVLPLKNAVLFPEILMPVAVGRRQSVAAVEAAQASEDHKIVVVVQRDPDRAPTSLADVYPTATLAVITRVIPTQGGTQQVFLRGVERVRLREFSTDAPHLTASVTPLAIPRDDSDASIALFRNIRELVGQAVRQLGGVPDEMAALLMQTDKPAALAYLVVTLLNIEHAEAAGLLAIDDLGELLKRVHDHLAKEVKILELRQQIAGEAQGEIDKHQRDYVLRQQLKQIKKELGEDDEQNEADMLRQRLEEAELPDDIRTELERELGRFERLSPQSPDHQVLRSYLEFALELPWLQSTTDQLDLVHAQAVMDEDHYGLEDVKDRIIEHLAVMKLKPDASSPILCLVGPPGVGKTSLGQSIARALGRRFERFSLGGVHDEAELRGHRRTYIGALPGRILQAVRRAEVSNPVIMLDEVDKLGRDFRGDPASALLEILDPAQNHTFRDHYLDLPFDLSNVFFVCTANSLESIPGPLLDRMEILSLPGYSEEEKRARS</sequence>
<keyword evidence="2" id="KW-0547">Nucleotide-binding</keyword>
<evidence type="ECO:0000256" key="4">
    <source>
        <dbReference type="ARBA" id="ARBA00022825"/>
    </source>
</evidence>
<dbReference type="SMART" id="SM00464">
    <property type="entry name" value="LON"/>
    <property type="match status" value="1"/>
</dbReference>
<evidence type="ECO:0000256" key="6">
    <source>
        <dbReference type="ARBA" id="ARBA00050665"/>
    </source>
</evidence>
<dbReference type="AlphaFoldDB" id="W4LUJ3"/>
<dbReference type="GO" id="GO:0004252">
    <property type="term" value="F:serine-type endopeptidase activity"/>
    <property type="evidence" value="ECO:0007669"/>
    <property type="project" value="UniProtKB-EC"/>
</dbReference>
<evidence type="ECO:0000256" key="1">
    <source>
        <dbReference type="ARBA" id="ARBA00022670"/>
    </source>
</evidence>
<feature type="non-terminal residue" evidence="9">
    <location>
        <position position="502"/>
    </location>
</feature>
<dbReference type="InterPro" id="IPR046336">
    <property type="entry name" value="Lon_prtase_N_sf"/>
</dbReference>
<comment type="catalytic activity">
    <reaction evidence="6">
        <text>Hydrolysis of proteins in presence of ATP.</text>
        <dbReference type="EC" id="3.4.21.53"/>
    </reaction>
</comment>
<dbReference type="FunFam" id="3.40.50.300:FF:000021">
    <property type="entry name" value="Lon protease homolog"/>
    <property type="match status" value="1"/>
</dbReference>
<evidence type="ECO:0000256" key="5">
    <source>
        <dbReference type="ARBA" id="ARBA00022840"/>
    </source>
</evidence>
<dbReference type="EMBL" id="AZHX01001627">
    <property type="protein sequence ID" value="ETX01366.1"/>
    <property type="molecule type" value="Genomic_DNA"/>
</dbReference>
<evidence type="ECO:0000256" key="7">
    <source>
        <dbReference type="ARBA" id="ARBA00066743"/>
    </source>
</evidence>
<reference evidence="9 10" key="1">
    <citation type="journal article" date="2014" name="Nature">
        <title>An environmental bacterial taxon with a large and distinct metabolic repertoire.</title>
        <authorList>
            <person name="Wilson M.C."/>
            <person name="Mori T."/>
            <person name="Ruckert C."/>
            <person name="Uria A.R."/>
            <person name="Helf M.J."/>
            <person name="Takada K."/>
            <person name="Gernert C."/>
            <person name="Steffens U.A."/>
            <person name="Heycke N."/>
            <person name="Schmitt S."/>
            <person name="Rinke C."/>
            <person name="Helfrich E.J."/>
            <person name="Brachmann A.O."/>
            <person name="Gurgui C."/>
            <person name="Wakimoto T."/>
            <person name="Kracht M."/>
            <person name="Crusemann M."/>
            <person name="Hentschel U."/>
            <person name="Abe I."/>
            <person name="Matsunaga S."/>
            <person name="Kalinowski J."/>
            <person name="Takeyama H."/>
            <person name="Piel J."/>
        </authorList>
    </citation>
    <scope>NUCLEOTIDE SEQUENCE [LARGE SCALE GENOMIC DNA]</scope>
    <source>
        <strain evidence="10">TSY2</strain>
    </source>
</reference>
<evidence type="ECO:0000259" key="8">
    <source>
        <dbReference type="PROSITE" id="PS51787"/>
    </source>
</evidence>
<keyword evidence="5" id="KW-0067">ATP-binding</keyword>
<dbReference type="Pfam" id="PF00004">
    <property type="entry name" value="AAA"/>
    <property type="match status" value="1"/>
</dbReference>
<dbReference type="Gene3D" id="2.30.130.40">
    <property type="entry name" value="LON domain-like"/>
    <property type="match status" value="1"/>
</dbReference>
<evidence type="ECO:0000256" key="3">
    <source>
        <dbReference type="ARBA" id="ARBA00022801"/>
    </source>
</evidence>
<keyword evidence="3" id="KW-0378">Hydrolase</keyword>
<dbReference type="CDD" id="cd19500">
    <property type="entry name" value="RecA-like_Lon"/>
    <property type="match status" value="1"/>
</dbReference>
<dbReference type="InterPro" id="IPR003111">
    <property type="entry name" value="Lon_prtase_N"/>
</dbReference>
<keyword evidence="10" id="KW-1185">Reference proteome</keyword>
<dbReference type="GO" id="GO:0030163">
    <property type="term" value="P:protein catabolic process"/>
    <property type="evidence" value="ECO:0007669"/>
    <property type="project" value="InterPro"/>
</dbReference>
<dbReference type="PROSITE" id="PS51787">
    <property type="entry name" value="LON_N"/>
    <property type="match status" value="1"/>
</dbReference>
<evidence type="ECO:0000256" key="2">
    <source>
        <dbReference type="ARBA" id="ARBA00022741"/>
    </source>
</evidence>
<dbReference type="HOGENOM" id="CLU_004109_4_3_7"/>
<dbReference type="Gene3D" id="1.20.58.1480">
    <property type="match status" value="1"/>
</dbReference>
<dbReference type="SUPFAM" id="SSF52540">
    <property type="entry name" value="P-loop containing nucleoside triphosphate hydrolases"/>
    <property type="match status" value="1"/>
</dbReference>
<organism evidence="9 10">
    <name type="scientific">Candidatus Entotheonella gemina</name>
    <dbReference type="NCBI Taxonomy" id="1429439"/>
    <lineage>
        <taxon>Bacteria</taxon>
        <taxon>Pseudomonadati</taxon>
        <taxon>Nitrospinota/Tectimicrobiota group</taxon>
        <taxon>Candidatus Tectimicrobiota</taxon>
        <taxon>Candidatus Entotheonellia</taxon>
        <taxon>Candidatus Entotheonellales</taxon>
        <taxon>Candidatus Entotheonellaceae</taxon>
        <taxon>Candidatus Entotheonella</taxon>
    </lineage>
</organism>
<dbReference type="GO" id="GO:0006508">
    <property type="term" value="P:proteolysis"/>
    <property type="evidence" value="ECO:0007669"/>
    <property type="project" value="UniProtKB-KW"/>
</dbReference>
<dbReference type="GO" id="GO:0005524">
    <property type="term" value="F:ATP binding"/>
    <property type="evidence" value="ECO:0007669"/>
    <property type="project" value="UniProtKB-KW"/>
</dbReference>
<protein>
    <recommendedName>
        <fullName evidence="7">endopeptidase La</fullName>
        <ecNumber evidence="7">3.4.21.53</ecNumber>
    </recommendedName>
</protein>
<feature type="domain" description="Lon N-terminal" evidence="8">
    <location>
        <begin position="10"/>
        <end position="204"/>
    </location>
</feature>
<accession>W4LUJ3</accession>
<dbReference type="InterPro" id="IPR027065">
    <property type="entry name" value="Lon_Prtase"/>
</dbReference>
<evidence type="ECO:0000313" key="9">
    <source>
        <dbReference type="EMBL" id="ETX01366.1"/>
    </source>
</evidence>
<dbReference type="Gene3D" id="3.40.50.300">
    <property type="entry name" value="P-loop containing nucleotide triphosphate hydrolases"/>
    <property type="match status" value="1"/>
</dbReference>
<gene>
    <name evidence="9" type="ORF">ETSY2_37335</name>
</gene>
<evidence type="ECO:0000313" key="10">
    <source>
        <dbReference type="Proteomes" id="UP000019140"/>
    </source>
</evidence>
<dbReference type="EC" id="3.4.21.53" evidence="7"/>
<proteinExistence type="predicted"/>
<dbReference type="Gene3D" id="1.20.5.5270">
    <property type="match status" value="1"/>
</dbReference>
<dbReference type="SMART" id="SM00382">
    <property type="entry name" value="AAA"/>
    <property type="match status" value="1"/>
</dbReference>
<comment type="caution">
    <text evidence="9">The sequence shown here is derived from an EMBL/GenBank/DDBJ whole genome shotgun (WGS) entry which is preliminary data.</text>
</comment>
<dbReference type="GO" id="GO:0016887">
    <property type="term" value="F:ATP hydrolysis activity"/>
    <property type="evidence" value="ECO:0007669"/>
    <property type="project" value="InterPro"/>
</dbReference>
<dbReference type="Proteomes" id="UP000019140">
    <property type="component" value="Unassembled WGS sequence"/>
</dbReference>
<dbReference type="Pfam" id="PF02190">
    <property type="entry name" value="LON_substr_bdg"/>
    <property type="match status" value="1"/>
</dbReference>
<dbReference type="InterPro" id="IPR003959">
    <property type="entry name" value="ATPase_AAA_core"/>
</dbReference>
<dbReference type="PANTHER" id="PTHR10046">
    <property type="entry name" value="ATP DEPENDENT LON PROTEASE FAMILY MEMBER"/>
    <property type="match status" value="1"/>
</dbReference>
<dbReference type="InterPro" id="IPR015947">
    <property type="entry name" value="PUA-like_sf"/>
</dbReference>
<dbReference type="InterPro" id="IPR027417">
    <property type="entry name" value="P-loop_NTPase"/>
</dbReference>
<dbReference type="SUPFAM" id="SSF88697">
    <property type="entry name" value="PUA domain-like"/>
    <property type="match status" value="1"/>
</dbReference>
<name>W4LUJ3_9BACT</name>